<name>A0A7J3M257_ARCFL</name>
<proteinExistence type="inferred from homology"/>
<evidence type="ECO:0000256" key="3">
    <source>
        <dbReference type="HAMAP-Rule" id="MF_00273"/>
    </source>
</evidence>
<dbReference type="GO" id="GO:0070180">
    <property type="term" value="F:large ribosomal subunit rRNA binding"/>
    <property type="evidence" value="ECO:0007669"/>
    <property type="project" value="UniProtKB-UniRule"/>
</dbReference>
<sequence length="59" mass="7017">MMFEIRGIYKDIEGWKKFRKIIPAEKESLAIEKLYSIIGSNHKVKRNLIRIQEIKKVGE</sequence>
<dbReference type="Pfam" id="PF01775">
    <property type="entry name" value="Ribosomal_L18A"/>
    <property type="match status" value="1"/>
</dbReference>
<dbReference type="GO" id="GO:1990904">
    <property type="term" value="C:ribonucleoprotein complex"/>
    <property type="evidence" value="ECO:0007669"/>
    <property type="project" value="UniProtKB-KW"/>
</dbReference>
<dbReference type="InterPro" id="IPR028877">
    <property type="entry name" value="Ribosomal_eL20"/>
</dbReference>
<protein>
    <recommendedName>
        <fullName evidence="3">Large ribosomal subunit protein eL20</fullName>
    </recommendedName>
</protein>
<organism evidence="5">
    <name type="scientific">Archaeoglobus fulgidus</name>
    <dbReference type="NCBI Taxonomy" id="2234"/>
    <lineage>
        <taxon>Archaea</taxon>
        <taxon>Methanobacteriati</taxon>
        <taxon>Methanobacteriota</taxon>
        <taxon>Archaeoglobi</taxon>
        <taxon>Archaeoglobales</taxon>
        <taxon>Archaeoglobaceae</taxon>
        <taxon>Archaeoglobus</taxon>
    </lineage>
</organism>
<dbReference type="GO" id="GO:0003735">
    <property type="term" value="F:structural constituent of ribosome"/>
    <property type="evidence" value="ECO:0007669"/>
    <property type="project" value="InterPro"/>
</dbReference>
<feature type="domain" description="Large ribosomal subunit protein eL20" evidence="4">
    <location>
        <begin position="3"/>
        <end position="55"/>
    </location>
</feature>
<dbReference type="NCBIfam" id="NF001981">
    <property type="entry name" value="PRK00773.1-1"/>
    <property type="match status" value="1"/>
</dbReference>
<evidence type="ECO:0000259" key="4">
    <source>
        <dbReference type="Pfam" id="PF01775"/>
    </source>
</evidence>
<gene>
    <name evidence="3" type="primary">rpl18a</name>
    <name evidence="3" type="synonym">rpl20e</name>
    <name evidence="3" type="synonym">rplX</name>
    <name evidence="5" type="ORF">ENT52_05240</name>
</gene>
<accession>A0A7J3M257</accession>
<evidence type="ECO:0000256" key="2">
    <source>
        <dbReference type="ARBA" id="ARBA00023274"/>
    </source>
</evidence>
<dbReference type="EMBL" id="DSYZ01000098">
    <property type="protein sequence ID" value="HGT83112.1"/>
    <property type="molecule type" value="Genomic_DNA"/>
</dbReference>
<dbReference type="Gene3D" id="3.10.20.10">
    <property type="match status" value="1"/>
</dbReference>
<dbReference type="HAMAP" id="MF_00273">
    <property type="entry name" value="Ribosomal_eL20"/>
    <property type="match status" value="1"/>
</dbReference>
<dbReference type="AlphaFoldDB" id="A0A7J3M257"/>
<comment type="caution">
    <text evidence="5">The sequence shown here is derived from an EMBL/GenBank/DDBJ whole genome shotgun (WGS) entry which is preliminary data.</text>
</comment>
<reference evidence="5" key="1">
    <citation type="journal article" date="2020" name="mSystems">
        <title>Genome- and Community-Level Interaction Insights into Carbon Utilization and Element Cycling Functions of Hydrothermarchaeota in Hydrothermal Sediment.</title>
        <authorList>
            <person name="Zhou Z."/>
            <person name="Liu Y."/>
            <person name="Xu W."/>
            <person name="Pan J."/>
            <person name="Luo Z.H."/>
            <person name="Li M."/>
        </authorList>
    </citation>
    <scope>NUCLEOTIDE SEQUENCE [LARGE SCALE GENOMIC DNA]</scope>
    <source>
        <strain evidence="5">SpSt-587</strain>
    </source>
</reference>
<comment type="similarity">
    <text evidence="3">Belongs to the eukaryotic ribosomal protein eL20 family.</text>
</comment>
<keyword evidence="1 3" id="KW-0689">Ribosomal protein</keyword>
<keyword evidence="3" id="KW-0699">rRNA-binding</keyword>
<comment type="subunit">
    <text evidence="3">Part of the 50S ribosomal subunit. Binds 23S rRNA.</text>
</comment>
<keyword evidence="2 3" id="KW-0687">Ribonucleoprotein</keyword>
<dbReference type="GO" id="GO:0005840">
    <property type="term" value="C:ribosome"/>
    <property type="evidence" value="ECO:0007669"/>
    <property type="project" value="UniProtKB-KW"/>
</dbReference>
<evidence type="ECO:0000256" key="1">
    <source>
        <dbReference type="ARBA" id="ARBA00022980"/>
    </source>
</evidence>
<dbReference type="GO" id="GO:0006412">
    <property type="term" value="P:translation"/>
    <property type="evidence" value="ECO:0007669"/>
    <property type="project" value="UniProtKB-UniRule"/>
</dbReference>
<dbReference type="InterPro" id="IPR023573">
    <property type="entry name" value="Ribosomal_eL20_dom"/>
</dbReference>
<keyword evidence="3" id="KW-0694">RNA-binding</keyword>
<dbReference type="SUPFAM" id="SSF160374">
    <property type="entry name" value="RplX-like"/>
    <property type="match status" value="1"/>
</dbReference>
<evidence type="ECO:0000313" key="5">
    <source>
        <dbReference type="EMBL" id="HGT83112.1"/>
    </source>
</evidence>